<dbReference type="EMBL" id="CP048029">
    <property type="protein sequence ID" value="QIK38700.1"/>
    <property type="molecule type" value="Genomic_DNA"/>
</dbReference>
<organism evidence="2 3">
    <name type="scientific">Caldichromatium japonicum</name>
    <dbReference type="NCBI Taxonomy" id="2699430"/>
    <lineage>
        <taxon>Bacteria</taxon>
        <taxon>Pseudomonadati</taxon>
        <taxon>Pseudomonadota</taxon>
        <taxon>Gammaproteobacteria</taxon>
        <taxon>Chromatiales</taxon>
        <taxon>Chromatiaceae</taxon>
        <taxon>Caldichromatium</taxon>
    </lineage>
</organism>
<evidence type="ECO:0000313" key="3">
    <source>
        <dbReference type="Proteomes" id="UP000502699"/>
    </source>
</evidence>
<dbReference type="GO" id="GO:0006313">
    <property type="term" value="P:DNA transposition"/>
    <property type="evidence" value="ECO:0007669"/>
    <property type="project" value="InterPro"/>
</dbReference>
<reference evidence="3" key="1">
    <citation type="submission" date="2020-01" db="EMBL/GenBank/DDBJ databases">
        <title>Caldichromatium gen. nov., sp. nov., a thermophilic purple sulfur bacterium member of the family Chromatiaceae isolated from Nakabusa hot spring, Japan.</title>
        <authorList>
            <person name="Saini M.K."/>
            <person name="Hanada S."/>
            <person name="Tank M."/>
        </authorList>
    </citation>
    <scope>NUCLEOTIDE SEQUENCE [LARGE SCALE GENOMIC DNA]</scope>
    <source>
        <strain evidence="3">No.7</strain>
    </source>
</reference>
<gene>
    <name evidence="2" type="ORF">GWK36_12710</name>
</gene>
<evidence type="ECO:0000259" key="1">
    <source>
        <dbReference type="Pfam" id="PF01609"/>
    </source>
</evidence>
<dbReference type="GO" id="GO:0003677">
    <property type="term" value="F:DNA binding"/>
    <property type="evidence" value="ECO:0007669"/>
    <property type="project" value="InterPro"/>
</dbReference>
<dbReference type="GO" id="GO:0004803">
    <property type="term" value="F:transposase activity"/>
    <property type="evidence" value="ECO:0007669"/>
    <property type="project" value="InterPro"/>
</dbReference>
<dbReference type="AlphaFoldDB" id="A0A6G7VFL9"/>
<dbReference type="PANTHER" id="PTHR34631:SF3">
    <property type="entry name" value="ISSOD12 TRANSPOSASE TNPA_ISSOD12"/>
    <property type="match status" value="1"/>
</dbReference>
<name>A0A6G7VFL9_9GAMM</name>
<dbReference type="InterPro" id="IPR053172">
    <property type="entry name" value="Tn903_transposase"/>
</dbReference>
<sequence>MHVLIDSTGLKVFGEGEWKVGLHGASKRRTGRQIRLAMDEREKDIIGIEVTTADWGDSEMLPDLLAQAEGEVAQVSADGADDTHACHRAIAEGGAQAAIPPRKGAVAWSREHPRDAIVAHIATHGKDGWNKSSGYHRRSIAENMMFRLTLRLTQRGERLDRDPGADPAGDVRDLIDLGLIGQVVAMLDSGDLAFDGFCDAHVAFLRSAWREGGMLRPWQAQLKRRVKTFGPNRS</sequence>
<dbReference type="Proteomes" id="UP000502699">
    <property type="component" value="Chromosome"/>
</dbReference>
<dbReference type="NCBIfam" id="NF033579">
    <property type="entry name" value="transpos_IS5_2"/>
    <property type="match status" value="1"/>
</dbReference>
<feature type="domain" description="Transposase IS4-like" evidence="1">
    <location>
        <begin position="2"/>
        <end position="143"/>
    </location>
</feature>
<dbReference type="KEGG" id="cjap:GWK36_12710"/>
<dbReference type="PANTHER" id="PTHR34631">
    <property type="match status" value="1"/>
</dbReference>
<dbReference type="InterPro" id="IPR053520">
    <property type="entry name" value="Transposase_Tn903"/>
</dbReference>
<evidence type="ECO:0000313" key="2">
    <source>
        <dbReference type="EMBL" id="QIK38700.1"/>
    </source>
</evidence>
<dbReference type="InterPro" id="IPR002559">
    <property type="entry name" value="Transposase_11"/>
</dbReference>
<protein>
    <submittedName>
        <fullName evidence="2">IS5 family transposase</fullName>
    </submittedName>
</protein>
<keyword evidence="3" id="KW-1185">Reference proteome</keyword>
<proteinExistence type="predicted"/>
<accession>A0A6G7VFL9</accession>
<dbReference type="Pfam" id="PF01609">
    <property type="entry name" value="DDE_Tnp_1"/>
    <property type="match status" value="1"/>
</dbReference>